<proteinExistence type="predicted"/>
<keyword evidence="2" id="KW-1133">Transmembrane helix</keyword>
<dbReference type="EMBL" id="CAFABA010000026">
    <property type="protein sequence ID" value="CAB4824043.1"/>
    <property type="molecule type" value="Genomic_DNA"/>
</dbReference>
<evidence type="ECO:0000256" key="2">
    <source>
        <dbReference type="SAM" id="Phobius"/>
    </source>
</evidence>
<organism evidence="4">
    <name type="scientific">freshwater metagenome</name>
    <dbReference type="NCBI Taxonomy" id="449393"/>
    <lineage>
        <taxon>unclassified sequences</taxon>
        <taxon>metagenomes</taxon>
        <taxon>ecological metagenomes</taxon>
    </lineage>
</organism>
<feature type="region of interest" description="Disordered" evidence="1">
    <location>
        <begin position="40"/>
        <end position="62"/>
    </location>
</feature>
<dbReference type="AlphaFoldDB" id="A0A6J6ZU92"/>
<feature type="domain" description="Septum formation-related" evidence="3">
    <location>
        <begin position="186"/>
        <end position="288"/>
    </location>
</feature>
<protein>
    <submittedName>
        <fullName evidence="4">Unannotated protein</fullName>
    </submittedName>
</protein>
<name>A0A6J6ZU92_9ZZZZ</name>
<sequence length="298" mass="31668">MTDSLPDPGWWLASDGNWYPPQLHPDALDRASDIGRVSFGGSESAAAGRSSGVASGTGTSTRTAESDAEILAAFHVTSDGEPGDIGETTRGRIDWEAVARERAAQREMRTRQAGASRRKIYAVGGAVITLITLIAIALIVLIDRGDDDRSRTPTTPDVTTASRAASNPTPTSGVDANVSVFSLAPGSCIDQNDLTAGLVTTVKSVPCDQPHSHEVYFKTSVTPADQAYDPAKVTTFANQACAQGFLAYVGLAYEQSKYYFLHLAPSAESWNKNSDRDVVCLLLLEGQKLTSSVEGKKE</sequence>
<gene>
    <name evidence="4" type="ORF">UFOPK3139_00894</name>
</gene>
<keyword evidence="2" id="KW-0812">Transmembrane</keyword>
<evidence type="ECO:0000256" key="1">
    <source>
        <dbReference type="SAM" id="MobiDB-lite"/>
    </source>
</evidence>
<accession>A0A6J6ZU92</accession>
<feature type="transmembrane region" description="Helical" evidence="2">
    <location>
        <begin position="120"/>
        <end position="142"/>
    </location>
</feature>
<keyword evidence="2" id="KW-0472">Membrane</keyword>
<feature type="region of interest" description="Disordered" evidence="1">
    <location>
        <begin position="146"/>
        <end position="171"/>
    </location>
</feature>
<dbReference type="Pfam" id="PF13845">
    <property type="entry name" value="Septum_form"/>
    <property type="match status" value="1"/>
</dbReference>
<dbReference type="InterPro" id="IPR026004">
    <property type="entry name" value="Septum_form"/>
</dbReference>
<evidence type="ECO:0000313" key="4">
    <source>
        <dbReference type="EMBL" id="CAB4824043.1"/>
    </source>
</evidence>
<feature type="compositionally biased region" description="Low complexity" evidence="1">
    <location>
        <begin position="152"/>
        <end position="163"/>
    </location>
</feature>
<evidence type="ECO:0000259" key="3">
    <source>
        <dbReference type="Pfam" id="PF13845"/>
    </source>
</evidence>
<reference evidence="4" key="1">
    <citation type="submission" date="2020-05" db="EMBL/GenBank/DDBJ databases">
        <authorList>
            <person name="Chiriac C."/>
            <person name="Salcher M."/>
            <person name="Ghai R."/>
            <person name="Kavagutti S V."/>
        </authorList>
    </citation>
    <scope>NUCLEOTIDE SEQUENCE</scope>
</reference>